<keyword evidence="3" id="KW-1185">Reference proteome</keyword>
<evidence type="ECO:0000256" key="1">
    <source>
        <dbReference type="SAM" id="MobiDB-lite"/>
    </source>
</evidence>
<proteinExistence type="predicted"/>
<dbReference type="Proteomes" id="UP000652219">
    <property type="component" value="Unassembled WGS sequence"/>
</dbReference>
<name>A0A8H6JEX6_9PEZI</name>
<protein>
    <submittedName>
        <fullName evidence="2">Uncharacterized protein</fullName>
    </submittedName>
</protein>
<feature type="region of interest" description="Disordered" evidence="1">
    <location>
        <begin position="1"/>
        <end position="57"/>
    </location>
</feature>
<accession>A0A8H6JEX6</accession>
<organism evidence="2 3">
    <name type="scientific">Colletotrichum sojae</name>
    <dbReference type="NCBI Taxonomy" id="2175907"/>
    <lineage>
        <taxon>Eukaryota</taxon>
        <taxon>Fungi</taxon>
        <taxon>Dikarya</taxon>
        <taxon>Ascomycota</taxon>
        <taxon>Pezizomycotina</taxon>
        <taxon>Sordariomycetes</taxon>
        <taxon>Hypocreomycetidae</taxon>
        <taxon>Glomerellales</taxon>
        <taxon>Glomerellaceae</taxon>
        <taxon>Colletotrichum</taxon>
        <taxon>Colletotrichum orchidearum species complex</taxon>
    </lineage>
</organism>
<sequence>MGVIRSRPSARFTARHEGPTRASGTGLPKRRAESTMHGARRLTQAPSPSPQQPPSRNQLLRFALRKTRLPGSRKLLAPRMAAERFLLRYLERQCRAGVAWSKGDYPG</sequence>
<dbReference type="EMBL" id="WIGN01000074">
    <property type="protein sequence ID" value="KAF6811418.1"/>
    <property type="molecule type" value="Genomic_DNA"/>
</dbReference>
<comment type="caution">
    <text evidence="2">The sequence shown here is derived from an EMBL/GenBank/DDBJ whole genome shotgun (WGS) entry which is preliminary data.</text>
</comment>
<gene>
    <name evidence="2" type="ORF">CSOJ01_05710</name>
</gene>
<evidence type="ECO:0000313" key="3">
    <source>
        <dbReference type="Proteomes" id="UP000652219"/>
    </source>
</evidence>
<evidence type="ECO:0000313" key="2">
    <source>
        <dbReference type="EMBL" id="KAF6811418.1"/>
    </source>
</evidence>
<dbReference type="AlphaFoldDB" id="A0A8H6JEX6"/>
<reference evidence="2 3" key="1">
    <citation type="journal article" date="2020" name="Phytopathology">
        <title>Genome Sequence Resources of Colletotrichum truncatum, C. plurivorum, C. musicola, and C. sojae: Four Species Pathogenic to Soybean (Glycine max).</title>
        <authorList>
            <person name="Rogerio F."/>
            <person name="Boufleur T.R."/>
            <person name="Ciampi-Guillardi M."/>
            <person name="Sukno S.A."/>
            <person name="Thon M.R."/>
            <person name="Massola Junior N.S."/>
            <person name="Baroncelli R."/>
        </authorList>
    </citation>
    <scope>NUCLEOTIDE SEQUENCE [LARGE SCALE GENOMIC DNA]</scope>
    <source>
        <strain evidence="2 3">LFN0009</strain>
    </source>
</reference>